<gene>
    <name evidence="2" type="ORF">KR51_00008410</name>
</gene>
<organism evidence="2 3">
    <name type="scientific">Rubidibacter lacunae KORDI 51-2</name>
    <dbReference type="NCBI Taxonomy" id="582515"/>
    <lineage>
        <taxon>Bacteria</taxon>
        <taxon>Bacillati</taxon>
        <taxon>Cyanobacteriota</taxon>
        <taxon>Cyanophyceae</taxon>
        <taxon>Oscillatoriophycideae</taxon>
        <taxon>Chroococcales</taxon>
        <taxon>Aphanothecaceae</taxon>
        <taxon>Rubidibacter</taxon>
    </lineage>
</organism>
<keyword evidence="1" id="KW-0812">Transmembrane</keyword>
<dbReference type="InterPro" id="IPR021515">
    <property type="entry name" value="DUF3177"/>
</dbReference>
<keyword evidence="1" id="KW-0472">Membrane</keyword>
<keyword evidence="3" id="KW-1185">Reference proteome</keyword>
<feature type="transmembrane region" description="Helical" evidence="1">
    <location>
        <begin position="46"/>
        <end position="62"/>
    </location>
</feature>
<dbReference type="OrthoDB" id="517164at2"/>
<dbReference type="STRING" id="582515.KR51_00008410"/>
<feature type="transmembrane region" description="Helical" evidence="1">
    <location>
        <begin position="68"/>
        <end position="87"/>
    </location>
</feature>
<protein>
    <recommendedName>
        <fullName evidence="4">DUF3177 domain-containing protein</fullName>
    </recommendedName>
</protein>
<keyword evidence="1" id="KW-1133">Transmembrane helix</keyword>
<dbReference type="EMBL" id="ASSJ01000017">
    <property type="protein sequence ID" value="ERN42523.1"/>
    <property type="molecule type" value="Genomic_DNA"/>
</dbReference>
<dbReference type="eggNOG" id="ENOG502ZC57">
    <property type="taxonomic scope" value="Bacteria"/>
</dbReference>
<reference evidence="2 3" key="1">
    <citation type="submission" date="2013-05" db="EMBL/GenBank/DDBJ databases">
        <title>Draft genome sequence of Rubidibacter lacunae KORDI 51-2.</title>
        <authorList>
            <person name="Choi D.H."/>
            <person name="Noh J.H."/>
            <person name="Kwon K.-K."/>
            <person name="Lee J.-H."/>
            <person name="Ryu J.-Y."/>
        </authorList>
    </citation>
    <scope>NUCLEOTIDE SEQUENCE [LARGE SCALE GENOMIC DNA]</scope>
    <source>
        <strain evidence="2 3">KORDI 51-2</strain>
    </source>
</reference>
<name>U5DDD4_9CHRO</name>
<evidence type="ECO:0000313" key="2">
    <source>
        <dbReference type="EMBL" id="ERN42523.1"/>
    </source>
</evidence>
<evidence type="ECO:0000313" key="3">
    <source>
        <dbReference type="Proteomes" id="UP000016960"/>
    </source>
</evidence>
<dbReference type="RefSeq" id="WP_022604976.1">
    <property type="nucleotide sequence ID" value="NZ_ASSJ01000017.1"/>
</dbReference>
<feature type="transmembrane region" description="Helical" evidence="1">
    <location>
        <begin position="162"/>
        <end position="183"/>
    </location>
</feature>
<feature type="transmembrane region" description="Helical" evidence="1">
    <location>
        <begin position="107"/>
        <end position="127"/>
    </location>
</feature>
<dbReference type="Pfam" id="PF11375">
    <property type="entry name" value="DUF3177"/>
    <property type="match status" value="1"/>
</dbReference>
<evidence type="ECO:0000256" key="1">
    <source>
        <dbReference type="SAM" id="Phobius"/>
    </source>
</evidence>
<dbReference type="InParanoid" id="U5DDD4"/>
<evidence type="ECO:0008006" key="4">
    <source>
        <dbReference type="Google" id="ProtNLM"/>
    </source>
</evidence>
<sequence length="197" mass="22600">MGDLWFRPLVWADYRLAVLFTVILPLVLLLWSLIRNAIAMQSLMLVYWRVASLLAISVYLLIPGWRIGFLTGLLARIFIPISLWFWVDLNEEIDDQPPRPLKLALTAWRWAVTLYCLLGAAITLPFANCIFGSELASPYCQVWREAPLLYKQMLHPNQTPGFLGFIGGIGLFFYGLSLLYFLVFRLTKSGRTALEDR</sequence>
<feature type="transmembrane region" description="Helical" evidence="1">
    <location>
        <begin position="14"/>
        <end position="34"/>
    </location>
</feature>
<proteinExistence type="predicted"/>
<dbReference type="Proteomes" id="UP000016960">
    <property type="component" value="Unassembled WGS sequence"/>
</dbReference>
<dbReference type="AlphaFoldDB" id="U5DDD4"/>
<comment type="caution">
    <text evidence="2">The sequence shown here is derived from an EMBL/GenBank/DDBJ whole genome shotgun (WGS) entry which is preliminary data.</text>
</comment>
<dbReference type="PATRIC" id="fig|582515.4.peg.941"/>
<accession>U5DDD4</accession>